<dbReference type="GeneID" id="3659965"/>
<dbReference type="PaxDb" id="5691-EAN76556"/>
<accession>Q38F64</accession>
<dbReference type="InParanoid" id="Q38F64"/>
<sequence>MVLDIGPRGVSHNRVTPYIPERKLPIRFIKKVSALKARVAVPTRSPTPFLFRRQKGRFLPIRFPTLIPASRFMCRRYVSLCCSAWRGVARLLHSPLLQRGQNRTCRSLIFKRPNVCVCVCVWRGGGEGHQKRGKKGPPGRVVVVIDVVKLPRIYF</sequence>
<protein>
    <submittedName>
        <fullName evidence="1">Uncharacterized protein</fullName>
    </submittedName>
</protein>
<dbReference type="EMBL" id="CM000207">
    <property type="protein sequence ID" value="EAN76556.1"/>
    <property type="molecule type" value="Genomic_DNA"/>
</dbReference>
<reference evidence="1 2" key="1">
    <citation type="journal article" date="2005" name="Science">
        <title>Comparative genomics of trypanosomatid parasitic protozoa.</title>
        <authorList>
            <person name="El-Sayed N.M."/>
            <person name="Myler P.J."/>
            <person name="Blandin G."/>
            <person name="Berriman M."/>
            <person name="Crabtree J."/>
            <person name="Aggarwal G."/>
            <person name="Caler E."/>
            <person name="Renauld H."/>
            <person name="Worthey E.A."/>
            <person name="Hertz-Fowler C."/>
            <person name="Ghedin E."/>
            <person name="Peacock C."/>
            <person name="Bartholomeu D.C."/>
            <person name="Haas B.J."/>
            <person name="Tran A.N."/>
            <person name="Wortman J.R."/>
            <person name="Alsmark U.C."/>
            <person name="Angiuoli S."/>
            <person name="Anupama A."/>
            <person name="Badger J."/>
            <person name="Bringaud F."/>
            <person name="Cadag E."/>
            <person name="Carlton J.M."/>
            <person name="Cerqueira G.C."/>
            <person name="Creasy T."/>
            <person name="Delcher A.L."/>
            <person name="Djikeng A."/>
            <person name="Embley T.M."/>
            <person name="Hauser C."/>
            <person name="Ivens A.C."/>
            <person name="Kummerfeld S.K."/>
            <person name="Pereira-Leal J.B."/>
            <person name="Nilsson D."/>
            <person name="Peterson J."/>
            <person name="Salzberg S.L."/>
            <person name="Shallom J."/>
            <person name="Silva J.C."/>
            <person name="Sundaram J."/>
            <person name="Westenberger S."/>
            <person name="White O."/>
            <person name="Melville S.E."/>
            <person name="Donelson J.E."/>
            <person name="Andersson B."/>
            <person name="Stuart K.D."/>
            <person name="Hall N."/>
        </authorList>
    </citation>
    <scope>NUCLEOTIDE SEQUENCE [LARGE SCALE GENOMIC DNA]</scope>
    <source>
        <strain evidence="1 2">927/4 GUTat10.1</strain>
    </source>
</reference>
<dbReference type="AlphaFoldDB" id="Q38F64"/>
<dbReference type="RefSeq" id="XP_803786.1">
    <property type="nucleotide sequence ID" value="XM_798693.1"/>
</dbReference>
<evidence type="ECO:0000313" key="1">
    <source>
        <dbReference type="EMBL" id="EAN76556.1"/>
    </source>
</evidence>
<keyword evidence="2" id="KW-1185">Reference proteome</keyword>
<evidence type="ECO:0000313" key="2">
    <source>
        <dbReference type="Proteomes" id="UP000008524"/>
    </source>
</evidence>
<name>Q38F64_TRYB2</name>
<proteinExistence type="predicted"/>
<organism evidence="1 2">
    <name type="scientific">Trypanosoma brucei brucei (strain 927/4 GUTat10.1)</name>
    <dbReference type="NCBI Taxonomy" id="185431"/>
    <lineage>
        <taxon>Eukaryota</taxon>
        <taxon>Discoba</taxon>
        <taxon>Euglenozoa</taxon>
        <taxon>Kinetoplastea</taxon>
        <taxon>Metakinetoplastina</taxon>
        <taxon>Trypanosomatida</taxon>
        <taxon>Trypanosomatidae</taxon>
        <taxon>Trypanosoma</taxon>
    </lineage>
</organism>
<dbReference type="Proteomes" id="UP000008524">
    <property type="component" value="Chromosome 9"/>
</dbReference>
<dbReference type="KEGG" id="tbr:Tb09.160.3390"/>
<gene>
    <name evidence="1" type="ORF">Tb09.160.3390</name>
</gene>
<reference evidence="1 2" key="2">
    <citation type="journal article" date="2005" name="Science">
        <title>The genome of the African trypanosome Trypanosoma brucei.</title>
        <authorList>
            <person name="Berriman M."/>
            <person name="Ghedin E."/>
            <person name="Hertz-Fowler C."/>
            <person name="Blandin G."/>
            <person name="Renauld H."/>
            <person name="Bartholomeu D.C."/>
            <person name="Lennard N.J."/>
            <person name="Caler E."/>
            <person name="Hamlin N.E."/>
            <person name="Haas B."/>
            <person name="Bohme U."/>
            <person name="Hannick L."/>
            <person name="Aslett M.A."/>
            <person name="Shallom J."/>
            <person name="Marcello L."/>
            <person name="Hou L."/>
            <person name="Wickstead B."/>
            <person name="Alsmark U.C."/>
            <person name="Arrowsmith C."/>
            <person name="Atkin R.J."/>
            <person name="Barron A.J."/>
            <person name="Bringaud F."/>
            <person name="Brooks K."/>
            <person name="Carrington M."/>
            <person name="Cherevach I."/>
            <person name="Chillingworth T.J."/>
            <person name="Churcher C."/>
            <person name="Clark L.N."/>
            <person name="Corton C.H."/>
            <person name="Cronin A."/>
            <person name="Davies R.M."/>
            <person name="Doggett J."/>
            <person name="Djikeng A."/>
            <person name="Feldblyum T."/>
            <person name="Field M.C."/>
            <person name="Fraser A."/>
            <person name="Goodhead I."/>
            <person name="Hance Z."/>
            <person name="Harper D."/>
            <person name="Harris B.R."/>
            <person name="Hauser H."/>
            <person name="Hostetler J."/>
            <person name="Ivens A."/>
            <person name="Jagels K."/>
            <person name="Johnson D."/>
            <person name="Johnson J."/>
            <person name="Jones K."/>
            <person name="Kerhornou A.X."/>
            <person name="Koo H."/>
            <person name="Larke N."/>
            <person name="Landfear S."/>
            <person name="Larkin C."/>
            <person name="Leech V."/>
            <person name="Line A."/>
            <person name="Lord A."/>
            <person name="Macleod A."/>
            <person name="Mooney P.J."/>
            <person name="Moule S."/>
            <person name="Martin D.M."/>
            <person name="Morgan G.W."/>
            <person name="Mungall K."/>
            <person name="Norbertczak H."/>
            <person name="Ormond D."/>
            <person name="Pai G."/>
            <person name="Peacock C.S."/>
            <person name="Peterson J."/>
            <person name="Quail M.A."/>
            <person name="Rabbinowitsch E."/>
            <person name="Rajandream M.A."/>
            <person name="Reitter C."/>
            <person name="Salzberg S.L."/>
            <person name="Sanders M."/>
            <person name="Schobel S."/>
            <person name="Sharp S."/>
            <person name="Simmonds M."/>
            <person name="Simpson A.J."/>
            <person name="Tallon L."/>
            <person name="Turner C.M."/>
            <person name="Tait A."/>
            <person name="Tivey A.R."/>
            <person name="Van Aken S."/>
            <person name="Walker D."/>
            <person name="Wanless D."/>
            <person name="Wang S."/>
            <person name="White B."/>
            <person name="White O."/>
            <person name="Whitehead S."/>
            <person name="Woodward J."/>
            <person name="Wortman J."/>
            <person name="Adams M.D."/>
            <person name="Embley T.M."/>
            <person name="Gull K."/>
            <person name="Ullu E."/>
            <person name="Barry J.D."/>
            <person name="Fairlamb A.H."/>
            <person name="Opperdoes F."/>
            <person name="Barrell B.G."/>
            <person name="Donelson J.E."/>
            <person name="Hall N."/>
            <person name="Fraser C.M."/>
            <person name="Melville S.E."/>
            <person name="El-Sayed N.M."/>
        </authorList>
    </citation>
    <scope>NUCLEOTIDE SEQUENCE [LARGE SCALE GENOMIC DNA]</scope>
    <source>
        <strain evidence="1 2">927/4 GUTat10.1</strain>
    </source>
</reference>